<organism evidence="11 12">
    <name type="scientific">Terriglobus roseus (strain DSM 18391 / NRRL B-41598 / KBS 63)</name>
    <dbReference type="NCBI Taxonomy" id="926566"/>
    <lineage>
        <taxon>Bacteria</taxon>
        <taxon>Pseudomonadati</taxon>
        <taxon>Acidobacteriota</taxon>
        <taxon>Terriglobia</taxon>
        <taxon>Terriglobales</taxon>
        <taxon>Acidobacteriaceae</taxon>
        <taxon>Terriglobus</taxon>
    </lineage>
</organism>
<keyword evidence="4 8" id="KW-0418">Kinase</keyword>
<evidence type="ECO:0000256" key="3">
    <source>
        <dbReference type="ARBA" id="ARBA00022741"/>
    </source>
</evidence>
<evidence type="ECO:0000256" key="5">
    <source>
        <dbReference type="ARBA" id="ARBA00022840"/>
    </source>
</evidence>
<sequence>MTYSENSGNGLSRQGTVVAIDGPAGAGKSTVASHLAKRFGLLNLETGAMYRALALKALHSGTAVDDGDAVLLLTRSTHITLEPGDGGNRVLLDGLEVTSDLRNPEVTAAASRVSVHGPVREWMVAAQRALGLAAPSGVVMEGRDIGTVVFPQAPVKIFLDASVEARGDRRFAQQPAAAENKETLLREMRDRDSRDRSREQSPLKPADDAVILDTTGLSLDQVLERTEALVAARLS</sequence>
<evidence type="ECO:0000256" key="6">
    <source>
        <dbReference type="ARBA" id="ARBA00047615"/>
    </source>
</evidence>
<name>I3ZCS4_TERRK</name>
<dbReference type="GO" id="GO:0036430">
    <property type="term" value="F:CMP kinase activity"/>
    <property type="evidence" value="ECO:0007669"/>
    <property type="project" value="RHEA"/>
</dbReference>
<reference evidence="11 12" key="1">
    <citation type="submission" date="2012-06" db="EMBL/GenBank/DDBJ databases">
        <title>Complete genome of Terriglobus roseus DSM 18391.</title>
        <authorList>
            <consortium name="US DOE Joint Genome Institute (JGI-PGF)"/>
            <person name="Lucas S."/>
            <person name="Copeland A."/>
            <person name="Lapidus A."/>
            <person name="Glavina del Rio T."/>
            <person name="Dalin E."/>
            <person name="Tice H."/>
            <person name="Bruce D."/>
            <person name="Goodwin L."/>
            <person name="Pitluck S."/>
            <person name="Peters L."/>
            <person name="Mikhailova N."/>
            <person name="Munk A.C.C."/>
            <person name="Kyrpides N."/>
            <person name="Mavromatis K."/>
            <person name="Ivanova N."/>
            <person name="Brettin T."/>
            <person name="Detter J.C."/>
            <person name="Han C."/>
            <person name="Larimer F."/>
            <person name="Land M."/>
            <person name="Hauser L."/>
            <person name="Markowitz V."/>
            <person name="Cheng J.-F."/>
            <person name="Hugenholtz P."/>
            <person name="Woyke T."/>
            <person name="Wu D."/>
            <person name="Brambilla E."/>
            <person name="Klenk H.-P."/>
            <person name="Eisen J.A."/>
        </authorList>
    </citation>
    <scope>NUCLEOTIDE SEQUENCE [LARGE SCALE GENOMIC DNA]</scope>
    <source>
        <strain evidence="12">DSM 18391 / NRRL B-41598 / KBS 63</strain>
    </source>
</reference>
<dbReference type="GO" id="GO:0036431">
    <property type="term" value="F:dCMP kinase activity"/>
    <property type="evidence" value="ECO:0007669"/>
    <property type="project" value="InterPro"/>
</dbReference>
<keyword evidence="8" id="KW-0963">Cytoplasm</keyword>
<evidence type="ECO:0000256" key="7">
    <source>
        <dbReference type="ARBA" id="ARBA00048478"/>
    </source>
</evidence>
<dbReference type="eggNOG" id="COG0283">
    <property type="taxonomic scope" value="Bacteria"/>
</dbReference>
<accession>I3ZCS4</accession>
<dbReference type="CDD" id="cd02020">
    <property type="entry name" value="CMPK"/>
    <property type="match status" value="1"/>
</dbReference>
<evidence type="ECO:0000313" key="11">
    <source>
        <dbReference type="EMBL" id="AFL87042.1"/>
    </source>
</evidence>
<evidence type="ECO:0000256" key="8">
    <source>
        <dbReference type="HAMAP-Rule" id="MF_00238"/>
    </source>
</evidence>
<dbReference type="GO" id="GO:0006220">
    <property type="term" value="P:pyrimidine nucleotide metabolic process"/>
    <property type="evidence" value="ECO:0007669"/>
    <property type="project" value="UniProtKB-UniRule"/>
</dbReference>
<feature type="region of interest" description="Disordered" evidence="9">
    <location>
        <begin position="188"/>
        <end position="207"/>
    </location>
</feature>
<keyword evidence="2 8" id="KW-0808">Transferase</keyword>
<dbReference type="GO" id="GO:0005524">
    <property type="term" value="F:ATP binding"/>
    <property type="evidence" value="ECO:0007669"/>
    <property type="project" value="UniProtKB-UniRule"/>
</dbReference>
<dbReference type="AlphaFoldDB" id="I3ZCS4"/>
<dbReference type="EMBL" id="CP003379">
    <property type="protein sequence ID" value="AFL87042.1"/>
    <property type="molecule type" value="Genomic_DNA"/>
</dbReference>
<dbReference type="HOGENOM" id="CLU_079959_0_0_0"/>
<gene>
    <name evidence="8" type="primary">cmk</name>
    <name evidence="11" type="ordered locus">Terro_0707</name>
</gene>
<dbReference type="NCBIfam" id="TIGR00017">
    <property type="entry name" value="cmk"/>
    <property type="match status" value="1"/>
</dbReference>
<dbReference type="STRING" id="926566.Terro_0707"/>
<dbReference type="InterPro" id="IPR011994">
    <property type="entry name" value="Cytidylate_kinase_dom"/>
</dbReference>
<dbReference type="Pfam" id="PF02224">
    <property type="entry name" value="Cytidylate_kin"/>
    <property type="match status" value="1"/>
</dbReference>
<keyword evidence="5 8" id="KW-0067">ATP-binding</keyword>
<dbReference type="Gene3D" id="3.40.50.300">
    <property type="entry name" value="P-loop containing nucleotide triphosphate hydrolases"/>
    <property type="match status" value="1"/>
</dbReference>
<keyword evidence="3 8" id="KW-0547">Nucleotide-binding</keyword>
<dbReference type="GO" id="GO:0015949">
    <property type="term" value="P:nucleobase-containing small molecule interconversion"/>
    <property type="evidence" value="ECO:0007669"/>
    <property type="project" value="TreeGrafter"/>
</dbReference>
<proteinExistence type="inferred from homology"/>
<dbReference type="SUPFAM" id="SSF52540">
    <property type="entry name" value="P-loop containing nucleoside triphosphate hydrolases"/>
    <property type="match status" value="1"/>
</dbReference>
<evidence type="ECO:0000256" key="9">
    <source>
        <dbReference type="SAM" id="MobiDB-lite"/>
    </source>
</evidence>
<dbReference type="PATRIC" id="fig|926566.3.peg.700"/>
<dbReference type="EC" id="2.7.4.25" evidence="8"/>
<dbReference type="PANTHER" id="PTHR21299:SF2">
    <property type="entry name" value="CYTIDYLATE KINASE"/>
    <property type="match status" value="1"/>
</dbReference>
<dbReference type="HAMAP" id="MF_00238">
    <property type="entry name" value="Cytidyl_kinase_type1"/>
    <property type="match status" value="1"/>
</dbReference>
<evidence type="ECO:0000259" key="10">
    <source>
        <dbReference type="Pfam" id="PF02224"/>
    </source>
</evidence>
<dbReference type="KEGG" id="trs:Terro_0707"/>
<protein>
    <recommendedName>
        <fullName evidence="8">Cytidylate kinase</fullName>
        <shortName evidence="8">CK</shortName>
        <ecNumber evidence="8">2.7.4.25</ecNumber>
    </recommendedName>
    <alternativeName>
        <fullName evidence="8">Cytidine monophosphate kinase</fullName>
        <shortName evidence="8">CMP kinase</shortName>
    </alternativeName>
</protein>
<comment type="catalytic activity">
    <reaction evidence="7 8">
        <text>CMP + ATP = CDP + ADP</text>
        <dbReference type="Rhea" id="RHEA:11600"/>
        <dbReference type="ChEBI" id="CHEBI:30616"/>
        <dbReference type="ChEBI" id="CHEBI:58069"/>
        <dbReference type="ChEBI" id="CHEBI:60377"/>
        <dbReference type="ChEBI" id="CHEBI:456216"/>
        <dbReference type="EC" id="2.7.4.25"/>
    </reaction>
</comment>
<comment type="catalytic activity">
    <reaction evidence="6 8">
        <text>dCMP + ATP = dCDP + ADP</text>
        <dbReference type="Rhea" id="RHEA:25094"/>
        <dbReference type="ChEBI" id="CHEBI:30616"/>
        <dbReference type="ChEBI" id="CHEBI:57566"/>
        <dbReference type="ChEBI" id="CHEBI:58593"/>
        <dbReference type="ChEBI" id="CHEBI:456216"/>
        <dbReference type="EC" id="2.7.4.25"/>
    </reaction>
</comment>
<keyword evidence="12" id="KW-1185">Reference proteome</keyword>
<comment type="similarity">
    <text evidence="1 8">Belongs to the cytidylate kinase family. Type 1 subfamily.</text>
</comment>
<evidence type="ECO:0000313" key="12">
    <source>
        <dbReference type="Proteomes" id="UP000006056"/>
    </source>
</evidence>
<evidence type="ECO:0000256" key="4">
    <source>
        <dbReference type="ARBA" id="ARBA00022777"/>
    </source>
</evidence>
<feature type="domain" description="Cytidylate kinase" evidence="10">
    <location>
        <begin position="18"/>
        <end position="226"/>
    </location>
</feature>
<evidence type="ECO:0000256" key="1">
    <source>
        <dbReference type="ARBA" id="ARBA00009427"/>
    </source>
</evidence>
<feature type="binding site" evidence="8">
    <location>
        <begin position="22"/>
        <end position="30"/>
    </location>
    <ligand>
        <name>ATP</name>
        <dbReference type="ChEBI" id="CHEBI:30616"/>
    </ligand>
</feature>
<dbReference type="GO" id="GO:0005829">
    <property type="term" value="C:cytosol"/>
    <property type="evidence" value="ECO:0007669"/>
    <property type="project" value="TreeGrafter"/>
</dbReference>
<comment type="subcellular location">
    <subcellularLocation>
        <location evidence="8">Cytoplasm</location>
    </subcellularLocation>
</comment>
<dbReference type="PANTHER" id="PTHR21299">
    <property type="entry name" value="CYTIDYLATE KINASE/PANTOATE-BETA-ALANINE LIGASE"/>
    <property type="match status" value="1"/>
</dbReference>
<dbReference type="Proteomes" id="UP000006056">
    <property type="component" value="Chromosome"/>
</dbReference>
<dbReference type="OrthoDB" id="9807434at2"/>
<evidence type="ECO:0000256" key="2">
    <source>
        <dbReference type="ARBA" id="ARBA00022679"/>
    </source>
</evidence>
<dbReference type="InterPro" id="IPR027417">
    <property type="entry name" value="P-loop_NTPase"/>
</dbReference>
<dbReference type="InterPro" id="IPR003136">
    <property type="entry name" value="Cytidylate_kin"/>
</dbReference>
<dbReference type="RefSeq" id="WP_014784611.1">
    <property type="nucleotide sequence ID" value="NC_018014.1"/>
</dbReference>